<feature type="chain" id="PRO_5047455140" description="High-affinity heme uptake system protein IsdE" evidence="15">
    <location>
        <begin position="22"/>
        <end position="305"/>
    </location>
</feature>
<evidence type="ECO:0000256" key="13">
    <source>
        <dbReference type="ARBA" id="ARBA00031148"/>
    </source>
</evidence>
<accession>A0ABU3RLT1</accession>
<feature type="domain" description="Fe/B12 periplasmic-binding" evidence="16">
    <location>
        <begin position="47"/>
        <end position="302"/>
    </location>
</feature>
<dbReference type="NCBIfam" id="TIGR03659">
    <property type="entry name" value="IsdE"/>
    <property type="match status" value="1"/>
</dbReference>
<evidence type="ECO:0000256" key="2">
    <source>
        <dbReference type="ARBA" id="ARBA00008814"/>
    </source>
</evidence>
<evidence type="ECO:0000256" key="14">
    <source>
        <dbReference type="ARBA" id="ARBA00031463"/>
    </source>
</evidence>
<dbReference type="RefSeq" id="WP_315955007.1">
    <property type="nucleotide sequence ID" value="NZ_JAWCUD010000012.1"/>
</dbReference>
<reference evidence="17 18" key="1">
    <citation type="submission" date="2023-10" db="EMBL/GenBank/DDBJ databases">
        <title>Paenibacillus strain PFR10 Genome sequencing and assembly.</title>
        <authorList>
            <person name="Kim I."/>
        </authorList>
    </citation>
    <scope>NUCLEOTIDE SEQUENCE [LARGE SCALE GENOMIC DNA]</scope>
    <source>
        <strain evidence="17 18">PFR10</strain>
    </source>
</reference>
<keyword evidence="8 15" id="KW-0732">Signal</keyword>
<evidence type="ECO:0000256" key="7">
    <source>
        <dbReference type="ARBA" id="ARBA00022723"/>
    </source>
</evidence>
<comment type="cofactor">
    <cofactor evidence="1">
        <name>heme b</name>
        <dbReference type="ChEBI" id="CHEBI:60344"/>
    </cofactor>
</comment>
<evidence type="ECO:0000256" key="6">
    <source>
        <dbReference type="ARBA" id="ARBA00022617"/>
    </source>
</evidence>
<sequence>MNKRMGAILLAGMLVMTAGCSSGTPSDSNTAASQTAAPAADVQSEKRVIATTVAAAQIMDALEMDLVGVPTSTKELPNRYDGATKVGNPMSPNMEVVKSLDPTDVLSVTTLEYDLAPVFKNAAVDATFLNFTSLDKMNKEIIALGDKYNRQKQAQAIVAKVQDKQKEINQKIAGKKQPSVLILLGVPGSYLVATENSYIGDLVKLAGGINVVQGEKVEYLASNTEYLQQANPDIILRAAHGLPDEVIKMFDKEFQKNDIWKHFEAVQHNRVYDLQEDLFGTTGNLAATEALDELVKMLYPTNRDE</sequence>
<keyword evidence="6" id="KW-0349">Heme</keyword>
<evidence type="ECO:0000313" key="17">
    <source>
        <dbReference type="EMBL" id="MDU0205051.1"/>
    </source>
</evidence>
<keyword evidence="9" id="KW-0408">Iron</keyword>
<dbReference type="InterPro" id="IPR002491">
    <property type="entry name" value="ABC_transptr_periplasmic_BD"/>
</dbReference>
<keyword evidence="7" id="KW-0479">Metal-binding</keyword>
<evidence type="ECO:0000256" key="10">
    <source>
        <dbReference type="ARBA" id="ARBA00023136"/>
    </source>
</evidence>
<keyword evidence="11" id="KW-0564">Palmitate</keyword>
<gene>
    <name evidence="17" type="primary">isdE</name>
    <name evidence="17" type="ORF">RQP52_28605</name>
</gene>
<evidence type="ECO:0000259" key="16">
    <source>
        <dbReference type="PROSITE" id="PS50983"/>
    </source>
</evidence>
<evidence type="ECO:0000256" key="8">
    <source>
        <dbReference type="ARBA" id="ARBA00022729"/>
    </source>
</evidence>
<feature type="signal peptide" evidence="15">
    <location>
        <begin position="1"/>
        <end position="21"/>
    </location>
</feature>
<dbReference type="PANTHER" id="PTHR30535:SF36">
    <property type="entry name" value="HIGH-AFFINITY HEME UPTAKE SYSTEM PROTEIN ISDE"/>
    <property type="match status" value="1"/>
</dbReference>
<organism evidence="17 18">
    <name type="scientific">Paenibacillus violae</name>
    <dbReference type="NCBI Taxonomy" id="3077234"/>
    <lineage>
        <taxon>Bacteria</taxon>
        <taxon>Bacillati</taxon>
        <taxon>Bacillota</taxon>
        <taxon>Bacilli</taxon>
        <taxon>Bacillales</taxon>
        <taxon>Paenibacillaceae</taxon>
        <taxon>Paenibacillus</taxon>
    </lineage>
</organism>
<keyword evidence="12" id="KW-0449">Lipoprotein</keyword>
<dbReference type="PROSITE" id="PS50983">
    <property type="entry name" value="FE_B12_PBP"/>
    <property type="match status" value="1"/>
</dbReference>
<name>A0ABU3RLT1_9BACL</name>
<protein>
    <recommendedName>
        <fullName evidence="3">High-affinity heme uptake system protein IsdE</fullName>
    </recommendedName>
    <alternativeName>
        <fullName evidence="14">Iron-regulated surface determinant protein E</fullName>
    </alternativeName>
    <alternativeName>
        <fullName evidence="13">Staphylococcal iron-regulated protein F</fullName>
    </alternativeName>
</protein>
<keyword evidence="4" id="KW-0813">Transport</keyword>
<evidence type="ECO:0000256" key="9">
    <source>
        <dbReference type="ARBA" id="ARBA00023004"/>
    </source>
</evidence>
<dbReference type="PROSITE" id="PS51257">
    <property type="entry name" value="PROKAR_LIPOPROTEIN"/>
    <property type="match status" value="1"/>
</dbReference>
<proteinExistence type="inferred from homology"/>
<evidence type="ECO:0000256" key="4">
    <source>
        <dbReference type="ARBA" id="ARBA00022448"/>
    </source>
</evidence>
<dbReference type="InterPro" id="IPR050902">
    <property type="entry name" value="ABC_Transporter_SBP"/>
</dbReference>
<dbReference type="Proteomes" id="UP001260980">
    <property type="component" value="Unassembled WGS sequence"/>
</dbReference>
<evidence type="ECO:0000256" key="1">
    <source>
        <dbReference type="ARBA" id="ARBA00001970"/>
    </source>
</evidence>
<evidence type="ECO:0000256" key="3">
    <source>
        <dbReference type="ARBA" id="ARBA00015862"/>
    </source>
</evidence>
<dbReference type="EMBL" id="JAWCUD010000012">
    <property type="protein sequence ID" value="MDU0205051.1"/>
    <property type="molecule type" value="Genomic_DNA"/>
</dbReference>
<evidence type="ECO:0000256" key="11">
    <source>
        <dbReference type="ARBA" id="ARBA00023139"/>
    </source>
</evidence>
<evidence type="ECO:0000313" key="18">
    <source>
        <dbReference type="Proteomes" id="UP001260980"/>
    </source>
</evidence>
<keyword evidence="5" id="KW-1003">Cell membrane</keyword>
<evidence type="ECO:0000256" key="15">
    <source>
        <dbReference type="SAM" id="SignalP"/>
    </source>
</evidence>
<dbReference type="SUPFAM" id="SSF53807">
    <property type="entry name" value="Helical backbone' metal receptor"/>
    <property type="match status" value="1"/>
</dbReference>
<dbReference type="Pfam" id="PF01497">
    <property type="entry name" value="Peripla_BP_2"/>
    <property type="match status" value="1"/>
</dbReference>
<comment type="similarity">
    <text evidence="2">Belongs to the bacterial solute-binding protein 8 family.</text>
</comment>
<evidence type="ECO:0000256" key="5">
    <source>
        <dbReference type="ARBA" id="ARBA00022475"/>
    </source>
</evidence>
<dbReference type="PANTHER" id="PTHR30535">
    <property type="entry name" value="VITAMIN B12-BINDING PROTEIN"/>
    <property type="match status" value="1"/>
</dbReference>
<evidence type="ECO:0000256" key="12">
    <source>
        <dbReference type="ARBA" id="ARBA00023288"/>
    </source>
</evidence>
<keyword evidence="10" id="KW-0472">Membrane</keyword>
<comment type="caution">
    <text evidence="17">The sequence shown here is derived from an EMBL/GenBank/DDBJ whole genome shotgun (WGS) entry which is preliminary data.</text>
</comment>
<dbReference type="Gene3D" id="3.40.50.1980">
    <property type="entry name" value="Nitrogenase molybdenum iron protein domain"/>
    <property type="match status" value="2"/>
</dbReference>
<dbReference type="InterPro" id="IPR019957">
    <property type="entry name" value="ABC_transptr_haem-bd_IsdE"/>
</dbReference>
<keyword evidence="18" id="KW-1185">Reference proteome</keyword>